<evidence type="ECO:0000256" key="3">
    <source>
        <dbReference type="ARBA" id="ARBA00022737"/>
    </source>
</evidence>
<evidence type="ECO:0000256" key="2">
    <source>
        <dbReference type="ARBA" id="ARBA00022490"/>
    </source>
</evidence>
<keyword evidence="2" id="KW-0963">Cytoplasm</keyword>
<evidence type="ECO:0000256" key="5">
    <source>
        <dbReference type="ARBA" id="ARBA00038253"/>
    </source>
</evidence>
<organism evidence="6 7">
    <name type="scientific">Chitinilyticum piscinae</name>
    <dbReference type="NCBI Taxonomy" id="2866724"/>
    <lineage>
        <taxon>Bacteria</taxon>
        <taxon>Pseudomonadati</taxon>
        <taxon>Pseudomonadota</taxon>
        <taxon>Betaproteobacteria</taxon>
        <taxon>Neisseriales</taxon>
        <taxon>Chitinibacteraceae</taxon>
        <taxon>Chitinilyticum</taxon>
    </lineage>
</organism>
<reference evidence="6 7" key="1">
    <citation type="submission" date="2020-10" db="EMBL/GenBank/DDBJ databases">
        <title>The genome sequence of Chitinilyticum litopenaei 4Y14.</title>
        <authorList>
            <person name="Liu Y."/>
        </authorList>
    </citation>
    <scope>NUCLEOTIDE SEQUENCE [LARGE SCALE GENOMIC DNA]</scope>
    <source>
        <strain evidence="6 7">4Y14</strain>
    </source>
</reference>
<dbReference type="EMBL" id="JADFUA010000001">
    <property type="protein sequence ID" value="MBE9608106.1"/>
    <property type="molecule type" value="Genomic_DNA"/>
</dbReference>
<dbReference type="SUPFAM" id="SSF48452">
    <property type="entry name" value="TPR-like"/>
    <property type="match status" value="3"/>
</dbReference>
<dbReference type="InterPro" id="IPR051476">
    <property type="entry name" value="Bac_ResReg_Asp_Phosphatase"/>
</dbReference>
<comment type="caution">
    <text evidence="6">The sequence shown here is derived from an EMBL/GenBank/DDBJ whole genome shotgun (WGS) entry which is preliminary data.</text>
</comment>
<dbReference type="AlphaFoldDB" id="A0A8J7FPD4"/>
<evidence type="ECO:0000256" key="1">
    <source>
        <dbReference type="ARBA" id="ARBA00004496"/>
    </source>
</evidence>
<keyword evidence="4" id="KW-0802">TPR repeat</keyword>
<gene>
    <name evidence="6" type="ORF">INR99_01980</name>
</gene>
<dbReference type="PANTHER" id="PTHR46630:SF1">
    <property type="entry name" value="TETRATRICOPEPTIDE REPEAT PROTEIN 29"/>
    <property type="match status" value="1"/>
</dbReference>
<dbReference type="RefSeq" id="WP_194114607.1">
    <property type="nucleotide sequence ID" value="NZ_JADFUA010000001.1"/>
</dbReference>
<proteinExistence type="inferred from homology"/>
<keyword evidence="3" id="KW-0677">Repeat</keyword>
<sequence>MLDLRTVSADDLPAACQLLEDLFLQDINIALASSQQLMARCRELDSIKRARPWLLHVKMLWGAGHYMQALQASTQLATIIRNEQAHDQLAEHHLLRGLIQMSLKHNGTAAEEYATAIELALNQGQISIAIEAFISISQSYGMLGLNNEARSMLEVANRLAFSINDHKQIGKSAIFLAGNLIQRGEHRHALRLLRQAEPSLLRHGDMTWLVEAGNYMGVCHQREGEMELAGVYFESMFALARAMNALWSRALTSINFAGYLLESGDPDHARQVLVDSQDAASHFDMGFLQRESLQLLVRACRQQGAYDAALDYLRQYENLMLTLMQQGLNEANGNNPLLQPRLEPLRRKITAMVEEFEYMAGLFAPAEIGMRGLQLRMRCLRADDASRLLLLRLGDEGRQPDLVDQRLHGILRQLLGESGLWLHLRNSEYLLLPDTQDSASRERLEQELAKALQHYPWRWHGLAQPTYSLHALTRQQALEKLPASGDKARDLGADPVRILLDRIEADRINDRFPPEDVNLPHLVRELASQQHPEVGRARMLHGIALLNGLFSREACRALAQARRELEHVGDPEYQALAGMMLSAALSNCGQLYQAVQTAIETIELAVDLGRYDLAIECFLHIGQILRLQGEFGDNRTMLETGLDLARWCNNDKLVAKAAILLADQLLLDGAPDEARQVLESAQPAISRHGDTTWLVEYYSYLARCLESTLTAPSRVDELYRAALALASSKQLLWGLVAVTRYYANYQLEHGRAGEALAMLQSAEPTCRQFGLSLRSEYCESFFRVYRALGDWPMALQWLKHYEETMLAHLSNDQPEHRKMGPRQLKSTNSRLQRLRMQLEKHVGWLEPAAQRRQLRTLQLALQHAGSATLLELECQPSPENHIGDLICRLIDHHCSARDIWVGHATGRYHILPSRQDALLDEFASSLLDKLQQYAWRRHGHTDYHFTLHRQSSSAHLAHELIQELQP</sequence>
<evidence type="ECO:0000313" key="6">
    <source>
        <dbReference type="EMBL" id="MBE9608106.1"/>
    </source>
</evidence>
<comment type="subcellular location">
    <subcellularLocation>
        <location evidence="1">Cytoplasm</location>
    </subcellularLocation>
</comment>
<protein>
    <recommendedName>
        <fullName evidence="8">MalT-like TPR region domain-containing protein</fullName>
    </recommendedName>
</protein>
<name>A0A8J7FPD4_9NEIS</name>
<evidence type="ECO:0000256" key="4">
    <source>
        <dbReference type="ARBA" id="ARBA00022803"/>
    </source>
</evidence>
<evidence type="ECO:0000313" key="7">
    <source>
        <dbReference type="Proteomes" id="UP000604481"/>
    </source>
</evidence>
<keyword evidence="7" id="KW-1185">Reference proteome</keyword>
<evidence type="ECO:0008006" key="8">
    <source>
        <dbReference type="Google" id="ProtNLM"/>
    </source>
</evidence>
<comment type="similarity">
    <text evidence="5">Belongs to the Rap family.</text>
</comment>
<dbReference type="Gene3D" id="1.25.40.10">
    <property type="entry name" value="Tetratricopeptide repeat domain"/>
    <property type="match status" value="2"/>
</dbReference>
<dbReference type="Proteomes" id="UP000604481">
    <property type="component" value="Unassembled WGS sequence"/>
</dbReference>
<dbReference type="PANTHER" id="PTHR46630">
    <property type="entry name" value="TETRATRICOPEPTIDE REPEAT PROTEIN 29"/>
    <property type="match status" value="1"/>
</dbReference>
<dbReference type="InterPro" id="IPR011990">
    <property type="entry name" value="TPR-like_helical_dom_sf"/>
</dbReference>
<dbReference type="GO" id="GO:0005737">
    <property type="term" value="C:cytoplasm"/>
    <property type="evidence" value="ECO:0007669"/>
    <property type="project" value="UniProtKB-SubCell"/>
</dbReference>
<accession>A0A8J7FPD4</accession>